<evidence type="ECO:0000313" key="11">
    <source>
        <dbReference type="Proteomes" id="UP000305778"/>
    </source>
</evidence>
<proteinExistence type="predicted"/>
<dbReference type="OrthoDB" id="9781469at2"/>
<feature type="transmembrane region" description="Helical" evidence="8">
    <location>
        <begin position="367"/>
        <end position="388"/>
    </location>
</feature>
<feature type="transmembrane region" description="Helical" evidence="8">
    <location>
        <begin position="168"/>
        <end position="188"/>
    </location>
</feature>
<evidence type="ECO:0000256" key="3">
    <source>
        <dbReference type="ARBA" id="ARBA00022475"/>
    </source>
</evidence>
<evidence type="ECO:0000256" key="2">
    <source>
        <dbReference type="ARBA" id="ARBA00022448"/>
    </source>
</evidence>
<evidence type="ECO:0000256" key="8">
    <source>
        <dbReference type="SAM" id="Phobius"/>
    </source>
</evidence>
<name>A0A4U0RWZ6_9ACTN</name>
<dbReference type="AlphaFoldDB" id="A0A4U0RWZ6"/>
<comment type="subcellular location">
    <subcellularLocation>
        <location evidence="1">Cell membrane</location>
        <topology evidence="1">Multi-pass membrane protein</topology>
    </subcellularLocation>
</comment>
<feature type="transmembrane region" description="Helical" evidence="8">
    <location>
        <begin position="78"/>
        <end position="97"/>
    </location>
</feature>
<sequence>MRRRRPASTRESLYLICGLVALTQASWGLVVPVLPVYAHQFGATAAQLGVLVSSFSVARVLVNIPAGMLADRVNRRTVVLIAVAAVGVVLAATAAAQNLPTLIGMRLLLGLAGGVAITVGQSLLADLTDRSSRGQAMATLQTFQLAGSSLGPALGGITAGVFGPRASYLLAGLVALLMAGWASTRLPAAPVREEHEGGTRRSGGMITLFADRSYVAACLIGFTVFFIRFGGQQTLLALIAYTWIHLSTSTFGITLGVLAVVNMGMVRIVGRLSDRSRKLPIVCSLLATGIGYVGFSFAHWPAVFFIAFAVVGLANGLSGSVPAAYCADVLPARLRGSGIGIYRTFGDLGGLVGPVALGVLIDHGGLSVAGIVTAAVSIISAIVFALLAQETVGRRARHPGADVHKGTAEPAPASAGPQIDGGLA</sequence>
<feature type="transmembrane region" description="Helical" evidence="8">
    <location>
        <begin position="209"/>
        <end position="229"/>
    </location>
</feature>
<dbReference type="Gene3D" id="1.20.1250.20">
    <property type="entry name" value="MFS general substrate transporter like domains"/>
    <property type="match status" value="1"/>
</dbReference>
<feature type="transmembrane region" description="Helical" evidence="8">
    <location>
        <begin position="304"/>
        <end position="327"/>
    </location>
</feature>
<dbReference type="Pfam" id="PF07690">
    <property type="entry name" value="MFS_1"/>
    <property type="match status" value="1"/>
</dbReference>
<feature type="transmembrane region" description="Helical" evidence="8">
    <location>
        <begin position="279"/>
        <end position="298"/>
    </location>
</feature>
<evidence type="ECO:0000256" key="6">
    <source>
        <dbReference type="ARBA" id="ARBA00023136"/>
    </source>
</evidence>
<dbReference type="InterPro" id="IPR036259">
    <property type="entry name" value="MFS_trans_sf"/>
</dbReference>
<reference evidence="10 11" key="1">
    <citation type="submission" date="2019-04" db="EMBL/GenBank/DDBJ databases">
        <title>Streptomyces oryziradicis sp. nov., a novel actinomycete isolated from rhizosphere soil of rice (Oryza sativa L.).</title>
        <authorList>
            <person name="Li C."/>
        </authorList>
    </citation>
    <scope>NUCLEOTIDE SEQUENCE [LARGE SCALE GENOMIC DNA]</scope>
    <source>
        <strain evidence="10 11">NEAU-C40</strain>
    </source>
</reference>
<feature type="region of interest" description="Disordered" evidence="7">
    <location>
        <begin position="398"/>
        <end position="424"/>
    </location>
</feature>
<comment type="caution">
    <text evidence="10">The sequence shown here is derived from an EMBL/GenBank/DDBJ whole genome shotgun (WGS) entry which is preliminary data.</text>
</comment>
<dbReference type="RefSeq" id="WP_136729314.1">
    <property type="nucleotide sequence ID" value="NZ_SUMC01000079.1"/>
</dbReference>
<dbReference type="CDD" id="cd17325">
    <property type="entry name" value="MFS_MdtG_SLC18_like"/>
    <property type="match status" value="1"/>
</dbReference>
<feature type="domain" description="Major facilitator superfamily (MFS) profile" evidence="9">
    <location>
        <begin position="12"/>
        <end position="392"/>
    </location>
</feature>
<feature type="transmembrane region" description="Helical" evidence="8">
    <location>
        <begin position="103"/>
        <end position="124"/>
    </location>
</feature>
<evidence type="ECO:0000256" key="4">
    <source>
        <dbReference type="ARBA" id="ARBA00022692"/>
    </source>
</evidence>
<dbReference type="EMBL" id="SUMC01000079">
    <property type="protein sequence ID" value="TKA00842.1"/>
    <property type="molecule type" value="Genomic_DNA"/>
</dbReference>
<dbReference type="InterPro" id="IPR001958">
    <property type="entry name" value="Tet-R_TetA/multi-R_MdtG-like"/>
</dbReference>
<feature type="transmembrane region" description="Helical" evidence="8">
    <location>
        <begin position="145"/>
        <end position="162"/>
    </location>
</feature>
<accession>A0A4U0RWZ6</accession>
<dbReference type="PROSITE" id="PS50850">
    <property type="entry name" value="MFS"/>
    <property type="match status" value="1"/>
</dbReference>
<dbReference type="GO" id="GO:0005886">
    <property type="term" value="C:plasma membrane"/>
    <property type="evidence" value="ECO:0007669"/>
    <property type="project" value="UniProtKB-SubCell"/>
</dbReference>
<keyword evidence="6 8" id="KW-0472">Membrane</keyword>
<dbReference type="PANTHER" id="PTHR23517">
    <property type="entry name" value="RESISTANCE PROTEIN MDTM, PUTATIVE-RELATED-RELATED"/>
    <property type="match status" value="1"/>
</dbReference>
<dbReference type="InterPro" id="IPR011701">
    <property type="entry name" value="MFS"/>
</dbReference>
<dbReference type="SUPFAM" id="SSF103473">
    <property type="entry name" value="MFS general substrate transporter"/>
    <property type="match status" value="1"/>
</dbReference>
<dbReference type="PRINTS" id="PR01035">
    <property type="entry name" value="TCRTETA"/>
</dbReference>
<keyword evidence="4 8" id="KW-0812">Transmembrane</keyword>
<protein>
    <submittedName>
        <fullName evidence="10">MFS transporter</fullName>
    </submittedName>
</protein>
<keyword evidence="2" id="KW-0813">Transport</keyword>
<keyword evidence="3" id="KW-1003">Cell membrane</keyword>
<dbReference type="InterPro" id="IPR020846">
    <property type="entry name" value="MFS_dom"/>
</dbReference>
<dbReference type="GO" id="GO:0022857">
    <property type="term" value="F:transmembrane transporter activity"/>
    <property type="evidence" value="ECO:0007669"/>
    <property type="project" value="InterPro"/>
</dbReference>
<keyword evidence="11" id="KW-1185">Reference proteome</keyword>
<feature type="transmembrane region" description="Helical" evidence="8">
    <location>
        <begin position="339"/>
        <end position="361"/>
    </location>
</feature>
<feature type="transmembrane region" description="Helical" evidence="8">
    <location>
        <begin position="44"/>
        <end position="66"/>
    </location>
</feature>
<evidence type="ECO:0000256" key="1">
    <source>
        <dbReference type="ARBA" id="ARBA00004651"/>
    </source>
</evidence>
<dbReference type="Proteomes" id="UP000305778">
    <property type="component" value="Unassembled WGS sequence"/>
</dbReference>
<dbReference type="InterPro" id="IPR050171">
    <property type="entry name" value="MFS_Transporters"/>
</dbReference>
<organism evidence="10 11">
    <name type="scientific">Actinacidiphila oryziradicis</name>
    <dbReference type="NCBI Taxonomy" id="2571141"/>
    <lineage>
        <taxon>Bacteria</taxon>
        <taxon>Bacillati</taxon>
        <taxon>Actinomycetota</taxon>
        <taxon>Actinomycetes</taxon>
        <taxon>Kitasatosporales</taxon>
        <taxon>Streptomycetaceae</taxon>
        <taxon>Actinacidiphila</taxon>
    </lineage>
</organism>
<evidence type="ECO:0000259" key="9">
    <source>
        <dbReference type="PROSITE" id="PS50850"/>
    </source>
</evidence>
<evidence type="ECO:0000256" key="5">
    <source>
        <dbReference type="ARBA" id="ARBA00022989"/>
    </source>
</evidence>
<evidence type="ECO:0000313" key="10">
    <source>
        <dbReference type="EMBL" id="TKA00842.1"/>
    </source>
</evidence>
<evidence type="ECO:0000256" key="7">
    <source>
        <dbReference type="SAM" id="MobiDB-lite"/>
    </source>
</evidence>
<gene>
    <name evidence="10" type="ORF">FCI23_41795</name>
</gene>
<keyword evidence="5 8" id="KW-1133">Transmembrane helix</keyword>
<dbReference type="PANTHER" id="PTHR23517:SF3">
    <property type="entry name" value="INTEGRAL MEMBRANE TRANSPORT PROTEIN"/>
    <property type="match status" value="1"/>
</dbReference>
<feature type="transmembrane region" description="Helical" evidence="8">
    <location>
        <begin position="235"/>
        <end position="258"/>
    </location>
</feature>
<feature type="transmembrane region" description="Helical" evidence="8">
    <location>
        <begin position="12"/>
        <end position="38"/>
    </location>
</feature>